<dbReference type="Pfam" id="PF00874">
    <property type="entry name" value="PRD"/>
    <property type="match status" value="2"/>
</dbReference>
<organism evidence="8 9">
    <name type="scientific">Faecalicatena orotica</name>
    <dbReference type="NCBI Taxonomy" id="1544"/>
    <lineage>
        <taxon>Bacteria</taxon>
        <taxon>Bacillati</taxon>
        <taxon>Bacillota</taxon>
        <taxon>Clostridia</taxon>
        <taxon>Lachnospirales</taxon>
        <taxon>Lachnospiraceae</taxon>
        <taxon>Faecalicatena</taxon>
    </lineage>
</organism>
<dbReference type="AlphaFoldDB" id="A0A2Y9BCE6"/>
<dbReference type="RefSeq" id="WP_109730744.1">
    <property type="nucleotide sequence ID" value="NZ_BAAACK010000019.1"/>
</dbReference>
<keyword evidence="4" id="KW-0804">Transcription</keyword>
<dbReference type="PANTHER" id="PTHR30185:SF18">
    <property type="entry name" value="TRANSCRIPTIONAL REGULATOR MTLR"/>
    <property type="match status" value="1"/>
</dbReference>
<dbReference type="InterPro" id="IPR011608">
    <property type="entry name" value="PRD"/>
</dbReference>
<evidence type="ECO:0000256" key="1">
    <source>
        <dbReference type="ARBA" id="ARBA00022679"/>
    </source>
</evidence>
<dbReference type="InterPro" id="IPR013196">
    <property type="entry name" value="HTH_11"/>
</dbReference>
<keyword evidence="2" id="KW-0677">Repeat</keyword>
<dbReference type="Proteomes" id="UP000245845">
    <property type="component" value="Unassembled WGS sequence"/>
</dbReference>
<dbReference type="Gene3D" id="3.40.930.10">
    <property type="entry name" value="Mannitol-specific EII, Chain A"/>
    <property type="match status" value="1"/>
</dbReference>
<dbReference type="InterPro" id="IPR002178">
    <property type="entry name" value="PTS_EIIA_type-2_dom"/>
</dbReference>
<dbReference type="GO" id="GO:0006355">
    <property type="term" value="P:regulation of DNA-templated transcription"/>
    <property type="evidence" value="ECO:0007669"/>
    <property type="project" value="InterPro"/>
</dbReference>
<dbReference type="Pfam" id="PF08279">
    <property type="entry name" value="HTH_11"/>
    <property type="match status" value="1"/>
</dbReference>
<proteinExistence type="predicted"/>
<dbReference type="SUPFAM" id="SSF52794">
    <property type="entry name" value="PTS system IIB component-like"/>
    <property type="match status" value="1"/>
</dbReference>
<dbReference type="SUPFAM" id="SSF46785">
    <property type="entry name" value="Winged helix' DNA-binding domain"/>
    <property type="match status" value="1"/>
</dbReference>
<feature type="domain" description="PRD" evidence="7">
    <location>
        <begin position="313"/>
        <end position="420"/>
    </location>
</feature>
<dbReference type="CDD" id="cd05568">
    <property type="entry name" value="PTS_IIB_bgl_like"/>
    <property type="match status" value="1"/>
</dbReference>
<gene>
    <name evidence="8" type="ORF">A8806_104182</name>
</gene>
<protein>
    <submittedName>
        <fullName evidence="8">Mannitol operon transcriptional antiterminator</fullName>
    </submittedName>
</protein>
<name>A0A2Y9BCE6_9FIRM</name>
<keyword evidence="3" id="KW-0805">Transcription regulation</keyword>
<evidence type="ECO:0000256" key="3">
    <source>
        <dbReference type="ARBA" id="ARBA00023015"/>
    </source>
</evidence>
<keyword evidence="1" id="KW-0808">Transferase</keyword>
<evidence type="ECO:0000256" key="4">
    <source>
        <dbReference type="ARBA" id="ARBA00023163"/>
    </source>
</evidence>
<dbReference type="SUPFAM" id="SSF63520">
    <property type="entry name" value="PTS-regulatory domain, PRD"/>
    <property type="match status" value="2"/>
</dbReference>
<comment type="caution">
    <text evidence="8">The sequence shown here is derived from an EMBL/GenBank/DDBJ whole genome shotgun (WGS) entry which is preliminary data.</text>
</comment>
<dbReference type="InterPro" id="IPR016152">
    <property type="entry name" value="PTrfase/Anion_transptr"/>
</dbReference>
<dbReference type="PANTHER" id="PTHR30185">
    <property type="entry name" value="CRYPTIC BETA-GLUCOSIDE BGL OPERON ANTITERMINATOR"/>
    <property type="match status" value="1"/>
</dbReference>
<feature type="domain" description="PTS EIIB type-2" evidence="6">
    <location>
        <begin position="427"/>
        <end position="516"/>
    </location>
</feature>
<dbReference type="PROSITE" id="PS51372">
    <property type="entry name" value="PRD_2"/>
    <property type="match status" value="2"/>
</dbReference>
<reference evidence="8 9" key="1">
    <citation type="submission" date="2018-05" db="EMBL/GenBank/DDBJ databases">
        <title>The Hungate 1000. A catalogue of reference genomes from the rumen microbiome.</title>
        <authorList>
            <person name="Kelly W."/>
        </authorList>
    </citation>
    <scope>NUCLEOTIDE SEQUENCE [LARGE SCALE GENOMIC DNA]</scope>
    <source>
        <strain evidence="8 9">NLAE-zl-C242</strain>
    </source>
</reference>
<dbReference type="InterPro" id="IPR036095">
    <property type="entry name" value="PTS_EIIB-like_sf"/>
</dbReference>
<dbReference type="InterPro" id="IPR036634">
    <property type="entry name" value="PRD_sf"/>
</dbReference>
<evidence type="ECO:0000313" key="9">
    <source>
        <dbReference type="Proteomes" id="UP000245845"/>
    </source>
</evidence>
<evidence type="ECO:0000259" key="7">
    <source>
        <dbReference type="PROSITE" id="PS51372"/>
    </source>
</evidence>
<dbReference type="SUPFAM" id="SSF55804">
    <property type="entry name" value="Phoshotransferase/anion transport protein"/>
    <property type="match status" value="1"/>
</dbReference>
<dbReference type="Gene3D" id="1.10.10.10">
    <property type="entry name" value="Winged helix-like DNA-binding domain superfamily/Winged helix DNA-binding domain"/>
    <property type="match status" value="1"/>
</dbReference>
<evidence type="ECO:0000313" key="8">
    <source>
        <dbReference type="EMBL" id="PWJ30312.1"/>
    </source>
</evidence>
<keyword evidence="9" id="KW-1185">Reference proteome</keyword>
<accession>A0A2Y9BCE6</accession>
<dbReference type="InterPro" id="IPR036388">
    <property type="entry name" value="WH-like_DNA-bd_sf"/>
</dbReference>
<dbReference type="InterPro" id="IPR050661">
    <property type="entry name" value="BglG_antiterminators"/>
</dbReference>
<dbReference type="PROSITE" id="PS51099">
    <property type="entry name" value="PTS_EIIB_TYPE_2"/>
    <property type="match status" value="1"/>
</dbReference>
<dbReference type="Pfam" id="PF00359">
    <property type="entry name" value="PTS_EIIA_2"/>
    <property type="match status" value="1"/>
</dbReference>
<dbReference type="EMBL" id="QGDL01000004">
    <property type="protein sequence ID" value="PWJ30312.1"/>
    <property type="molecule type" value="Genomic_DNA"/>
</dbReference>
<sequence>MDITPRIKQILHVLLSEKKSISVKDLAAKVGVSKRTVQRELGYIQSSLKPYDIRFMSKTGVGVWLEGSAEEKRRMFDDISQGDSYDVSNREERRKRLILEVLKEKGLKKLFYYSSQFQVSEATISTDLEAVGEWLNRYGLFVVRKPGSGIAVEGSEENYRRAIRAFIDENIDTRLIRDAYESDSSQESCEEFAKSSMGKVLNDDILKRVIGCIMGMNHTRVLTLTENSYIGLIIHISIAINRILKDEMLETADGWSGDLHEDEDYLLAKEIVLKLEEEFEIEIPEVEISYICLHIKGAKHEKISWADGKTVEMGNRELQDLLNEMIDAFDAEKAYYLKQDDEFIQGLLAHLQPTLIRLLHGMKIQNPILKEIQESYPDIYEKCSKVALVLGEKTQTAVPNEETGFLAVHFGAALVRLEGKSEQIRQVHIGVVCSSGIGISRLMSSKLKKVFRDRVDITAYGKNDITPYIIGKTDFFISSLQLDLQDAPVIYVNPLLGDDDIEKSRRMVYQYERMPEKLKTEDEFTVQLEEINLAAAQINAVIKYMDFFKVDNWITFKELLIAIGEKLSPYSDRSELIQEDIMRREKIATQVFAEFGFALFHTRTKGVVRPCFGVCMTKDLTAFMAPYFKGINVIFVMLVPDDENVRINNEILGYISTLLIEEYDFMEVVLKGDKEEIRGVLSKYLKKFFTKYLGGL</sequence>
<dbReference type="GO" id="GO:0009401">
    <property type="term" value="P:phosphoenolpyruvate-dependent sugar phosphotransferase system"/>
    <property type="evidence" value="ECO:0007669"/>
    <property type="project" value="InterPro"/>
</dbReference>
<dbReference type="Gene3D" id="3.40.50.2300">
    <property type="match status" value="1"/>
</dbReference>
<evidence type="ECO:0000256" key="2">
    <source>
        <dbReference type="ARBA" id="ARBA00022737"/>
    </source>
</evidence>
<evidence type="ECO:0000259" key="6">
    <source>
        <dbReference type="PROSITE" id="PS51099"/>
    </source>
</evidence>
<feature type="domain" description="PRD" evidence="7">
    <location>
        <begin position="200"/>
        <end position="305"/>
    </location>
</feature>
<dbReference type="Gene3D" id="1.10.1790.10">
    <property type="entry name" value="PRD domain"/>
    <property type="match status" value="2"/>
</dbReference>
<evidence type="ECO:0000259" key="5">
    <source>
        <dbReference type="PROSITE" id="PS51094"/>
    </source>
</evidence>
<dbReference type="PROSITE" id="PS51094">
    <property type="entry name" value="PTS_EIIA_TYPE_2"/>
    <property type="match status" value="1"/>
</dbReference>
<feature type="domain" description="PTS EIIA type-2" evidence="5">
    <location>
        <begin position="539"/>
        <end position="684"/>
    </location>
</feature>
<dbReference type="InterPro" id="IPR013011">
    <property type="entry name" value="PTS_EIIB_2"/>
</dbReference>
<dbReference type="GO" id="GO:0008982">
    <property type="term" value="F:protein-N(PI)-phosphohistidine-sugar phosphotransferase activity"/>
    <property type="evidence" value="ECO:0007669"/>
    <property type="project" value="InterPro"/>
</dbReference>
<dbReference type="InterPro" id="IPR036390">
    <property type="entry name" value="WH_DNA-bd_sf"/>
</dbReference>
<dbReference type="OrthoDB" id="3175596at2"/>